<feature type="transmembrane region" description="Helical" evidence="1">
    <location>
        <begin position="74"/>
        <end position="93"/>
    </location>
</feature>
<sequence length="161" mass="18550">MMDCEAVKEKLIAYIFGELPEPTQREVSEHLKACKSCSEECKSLISIVNTLRDNWISAPIKRARHRTRISVRRFIGYAIAGVLLMLAIFNSRFHYDGVTRSWGVSFSMLPRTADEQYIQEVLNARDERLLAVFAEIIGQLEARWADNFYTISLYLEKGGER</sequence>
<evidence type="ECO:0000313" key="4">
    <source>
        <dbReference type="Proteomes" id="UP000216312"/>
    </source>
</evidence>
<proteinExistence type="predicted"/>
<organism evidence="3 4">
    <name type="scientific">candidate division WOR-3 bacterium 4484_18</name>
    <dbReference type="NCBI Taxonomy" id="2020626"/>
    <lineage>
        <taxon>Bacteria</taxon>
        <taxon>Bacteria division WOR-3</taxon>
    </lineage>
</organism>
<comment type="caution">
    <text evidence="3">The sequence shown here is derived from an EMBL/GenBank/DDBJ whole genome shotgun (WGS) entry which is preliminary data.</text>
</comment>
<dbReference type="InterPro" id="IPR027383">
    <property type="entry name" value="Znf_put"/>
</dbReference>
<dbReference type="InterPro" id="IPR041916">
    <property type="entry name" value="Anti_sigma_zinc_sf"/>
</dbReference>
<protein>
    <recommendedName>
        <fullName evidence="2">Putative zinc-finger domain-containing protein</fullName>
    </recommendedName>
</protein>
<accession>A0A257LTL9</accession>
<gene>
    <name evidence="3" type="ORF">CGW93_03840</name>
</gene>
<dbReference type="Pfam" id="PF13490">
    <property type="entry name" value="zf-HC2"/>
    <property type="match status" value="1"/>
</dbReference>
<keyword evidence="1" id="KW-1133">Transmembrane helix</keyword>
<dbReference type="EMBL" id="NMUJ01000053">
    <property type="protein sequence ID" value="OYV02782.1"/>
    <property type="molecule type" value="Genomic_DNA"/>
</dbReference>
<name>A0A257LTL9_UNCW3</name>
<evidence type="ECO:0000256" key="1">
    <source>
        <dbReference type="SAM" id="Phobius"/>
    </source>
</evidence>
<dbReference type="Gene3D" id="1.10.10.1320">
    <property type="entry name" value="Anti-sigma factor, zinc-finger domain"/>
    <property type="match status" value="1"/>
</dbReference>
<keyword evidence="1" id="KW-0812">Transmembrane</keyword>
<evidence type="ECO:0000259" key="2">
    <source>
        <dbReference type="Pfam" id="PF13490"/>
    </source>
</evidence>
<feature type="domain" description="Putative zinc-finger" evidence="2">
    <location>
        <begin position="4"/>
        <end position="37"/>
    </location>
</feature>
<keyword evidence="1" id="KW-0472">Membrane</keyword>
<reference evidence="4" key="1">
    <citation type="submission" date="2017-07" db="EMBL/GenBank/DDBJ databases">
        <title>Novel pathways for hydrocarbon cycling and metabolic interdependencies in hydrothermal sediment communities.</title>
        <authorList>
            <person name="Dombrowski N."/>
            <person name="Seitz K."/>
            <person name="Teske A."/>
            <person name="Baker B."/>
        </authorList>
    </citation>
    <scope>NUCLEOTIDE SEQUENCE [LARGE SCALE GENOMIC DNA]</scope>
</reference>
<evidence type="ECO:0000313" key="3">
    <source>
        <dbReference type="EMBL" id="OYV02782.1"/>
    </source>
</evidence>
<dbReference type="AlphaFoldDB" id="A0A257LTL9"/>
<dbReference type="Proteomes" id="UP000216312">
    <property type="component" value="Unassembled WGS sequence"/>
</dbReference>